<dbReference type="Proteomes" id="UP000002654">
    <property type="component" value="Chromosome"/>
</dbReference>
<sequence length="68" mass="7793">MRGLLFVGRESRLRAQAHLFAQMGIKVVEMPGDEAVLYTYDERRGGSIMLEGDEILEYVTLFRRGEKS</sequence>
<proteinExistence type="predicted"/>
<evidence type="ECO:0000313" key="2">
    <source>
        <dbReference type="Proteomes" id="UP000002654"/>
    </source>
</evidence>
<gene>
    <name evidence="1" type="ordered locus">TTX_2027</name>
</gene>
<dbReference type="AlphaFoldDB" id="G4RM45"/>
<name>G4RM45_THETK</name>
<dbReference type="GeneID" id="11262915"/>
<dbReference type="RefSeq" id="WP_014127893.1">
    <property type="nucleotide sequence ID" value="NC_016070.1"/>
</dbReference>
<reference evidence="1 2" key="1">
    <citation type="journal article" date="2011" name="PLoS ONE">
        <title>The complete genome sequence of Thermoproteus tenax: a physiologically versatile member of the Crenarchaeota.</title>
        <authorList>
            <person name="Siebers B."/>
            <person name="Zaparty M."/>
            <person name="Raddatz G."/>
            <person name="Tjaden B."/>
            <person name="Albers S.V."/>
            <person name="Bell S.D."/>
            <person name="Blombach F."/>
            <person name="Kletzin A."/>
            <person name="Kyrpides N."/>
            <person name="Lanz C."/>
            <person name="Plagens A."/>
            <person name="Rampp M."/>
            <person name="Rosinus A."/>
            <person name="von Jan M."/>
            <person name="Makarova K.S."/>
            <person name="Klenk H.P."/>
            <person name="Schuster S.C."/>
            <person name="Hensel R."/>
        </authorList>
    </citation>
    <scope>NUCLEOTIDE SEQUENCE [LARGE SCALE GENOMIC DNA]</scope>
    <source>
        <strain evidence="2">ATCC 35583 / DSM 2078 / JCM 9277 / NBRC 100435 / Kra 1</strain>
    </source>
</reference>
<organism evidence="1 2">
    <name type="scientific">Thermoproteus tenax (strain ATCC 35583 / DSM 2078 / JCM 9277 / NBRC 100435 / Kra 1)</name>
    <dbReference type="NCBI Taxonomy" id="768679"/>
    <lineage>
        <taxon>Archaea</taxon>
        <taxon>Thermoproteota</taxon>
        <taxon>Thermoprotei</taxon>
        <taxon>Thermoproteales</taxon>
        <taxon>Thermoproteaceae</taxon>
        <taxon>Thermoproteus</taxon>
    </lineage>
</organism>
<protein>
    <submittedName>
        <fullName evidence="1">Uncharacterized protein</fullName>
    </submittedName>
</protein>
<dbReference type="STRING" id="768679.TTX_2027"/>
<dbReference type="PATRIC" id="fig|768679.9.peg.2052"/>
<dbReference type="KEGG" id="ttn:TTX_2027"/>
<accession>G4RM45</accession>
<dbReference type="OrthoDB" id="379019at2157"/>
<keyword evidence="2" id="KW-1185">Reference proteome</keyword>
<dbReference type="PaxDb" id="768679-TTX_2027"/>
<dbReference type="HOGENOM" id="CLU_2784327_0_0_2"/>
<evidence type="ECO:0000313" key="1">
    <source>
        <dbReference type="EMBL" id="CCC82640.1"/>
    </source>
</evidence>
<dbReference type="EMBL" id="FN869859">
    <property type="protein sequence ID" value="CCC82640.1"/>
    <property type="molecule type" value="Genomic_DNA"/>
</dbReference>